<dbReference type="EMBL" id="AP022853">
    <property type="protein sequence ID" value="BCB28715.1"/>
    <property type="molecule type" value="Genomic_DNA"/>
</dbReference>
<sequence>MLNLYRQLKQLVRPLREKQQIATGKQKSKAALPNWEAVVATNEVLWKDSLAKAEEGPRILMATAIGGHPQFTVLESALNVALTLRGAKVDVLLCDAAMPGCQRAKISGVKPPALADGKLKDVFCAGCMATGKAVFSAPGINILQMSEHISDDERARARDISISVPAGDIASYVLDGLPIGEHAMAGALRYYGVGDLSLEPEGEAVLRRYLESSLLTAFCINRLLLDKKYDAVVNNHGIYVPHGIISAACRSRNVRTASWNLAYRKQCAIFSHTDTYHHTLMDEPTSDWEDMAWSKDREAEIVNYLESRRKGSRDWIWFNRDADDDMDRFAATVGLDWKRPVIGMLTNVVWDAQLHYPANAFPGMVDWVMRTVAYFRDRPDLQLLIRVHPGELAPPGGSTVSRQPIVEEIRSAFPDMPKNVFIIGPESTVSTYAAMDRCDSVIIYGTKTGVELTSVGIPVIVGGEAWIRNKGMTLDASNADDYFRHLDTLPLGKRMPPAMIERARKYAYHFFFRRMLPLPFLEPAPKAWPPFEISIKNLDELLPGVHKGLDVICDGILNGSAFIYQAEELGLHDKQK</sequence>
<dbReference type="RefSeq" id="WP_173068567.1">
    <property type="nucleotide sequence ID" value="NZ_AP022853.1"/>
</dbReference>
<gene>
    <name evidence="1" type="ORF">SKTS_36010</name>
</gene>
<evidence type="ECO:0000313" key="1">
    <source>
        <dbReference type="EMBL" id="BCB28715.1"/>
    </source>
</evidence>
<organism evidence="1 2">
    <name type="scientific">Sulfurimicrobium lacus</name>
    <dbReference type="NCBI Taxonomy" id="2715678"/>
    <lineage>
        <taxon>Bacteria</taxon>
        <taxon>Pseudomonadati</taxon>
        <taxon>Pseudomonadota</taxon>
        <taxon>Betaproteobacteria</taxon>
        <taxon>Nitrosomonadales</taxon>
        <taxon>Sulfuricellaceae</taxon>
        <taxon>Sulfurimicrobium</taxon>
    </lineage>
</organism>
<name>A0A6F8VIX0_9PROT</name>
<evidence type="ECO:0008006" key="3">
    <source>
        <dbReference type="Google" id="ProtNLM"/>
    </source>
</evidence>
<accession>A0A6F8VIX0</accession>
<keyword evidence="2" id="KW-1185">Reference proteome</keyword>
<dbReference type="SUPFAM" id="SSF53756">
    <property type="entry name" value="UDP-Glycosyltransferase/glycogen phosphorylase"/>
    <property type="match status" value="1"/>
</dbReference>
<dbReference type="AlphaFoldDB" id="A0A6F8VIX0"/>
<reference evidence="2" key="1">
    <citation type="submission" date="2020-03" db="EMBL/GenBank/DDBJ databases">
        <title>Complete genome sequence of sulfur-oxidizing bacterium skT11.</title>
        <authorList>
            <person name="Kanda M."/>
            <person name="Kojima H."/>
            <person name="Fukui M."/>
        </authorList>
    </citation>
    <scope>NUCLEOTIDE SEQUENCE [LARGE SCALE GENOMIC DNA]</scope>
    <source>
        <strain evidence="2">skT11</strain>
    </source>
</reference>
<dbReference type="KEGG" id="slac:SKTS_36010"/>
<proteinExistence type="predicted"/>
<evidence type="ECO:0000313" key="2">
    <source>
        <dbReference type="Proteomes" id="UP000502260"/>
    </source>
</evidence>
<protein>
    <recommendedName>
        <fullName evidence="3">Capsule polysaccharide biosynthesis protein</fullName>
    </recommendedName>
</protein>
<dbReference type="Proteomes" id="UP000502260">
    <property type="component" value="Chromosome"/>
</dbReference>